<keyword evidence="1" id="KW-0812">Transmembrane</keyword>
<dbReference type="SUPFAM" id="SSF82714">
    <property type="entry name" value="Multidrug efflux transporter AcrB TolC docking domain, DN and DC subdomains"/>
    <property type="match status" value="2"/>
</dbReference>
<feature type="transmembrane region" description="Helical" evidence="1">
    <location>
        <begin position="914"/>
        <end position="935"/>
    </location>
</feature>
<accession>A0ABR5CRC8</accession>
<dbReference type="Pfam" id="PF00873">
    <property type="entry name" value="ACR_tran"/>
    <property type="match status" value="1"/>
</dbReference>
<dbReference type="EMBL" id="JWJH01000012">
    <property type="protein sequence ID" value="KJF67162.1"/>
    <property type="molecule type" value="Genomic_DNA"/>
</dbReference>
<dbReference type="SUPFAM" id="SSF82866">
    <property type="entry name" value="Multidrug efflux transporter AcrB transmembrane domain"/>
    <property type="match status" value="2"/>
</dbReference>
<sequence>MFLTRISVTHPVFATMMMVALLVMGLFSLQRLGLDLYPNVDIPVVVVVTTYPGATPETVETELTRPVEDALNAIGGLDEITSTSYEGRSVVIAKFKLEVQGATAAQDVRDKIAAIEANFPDDARKPVISRFDPAAEPILSVAISSTSLDVPTLTTLADQRVLRQLTTVAGVGQATLVGARKRQIDITINDVRMRALEVGINEVVNALRSGNSNSPAGSLIDAVSERTIQVQGLIDEPKALLEMVVARRGGAAIYLRDVATLSEGAADPETRALYNGQAALAIDIVKVQDANTVQVVADVRKHLALLNAELAPQNVQLRIITDTSLPILESVTQVQTTLIEGAALAVAIVFLFLNSWRSTVITGLTLPIAIIGTLAVIDVLGFTLNTLSLLALTLSIGILVDDAIVVRENITRHLHMGKSHIRAALDGTNEIGLAVIATTATIVAVFLPVAFMDGIVGRFFYEFGVTVSAAVLISLFVAFTLDPMLSSVWYDPDAQPDARRGPVGRLIARFDRGFEWLANRYRYVIGWTLRHRLVTLLVTSGIFIGSLFMVPLVGAEFVPNTDEGRFQIDVRAPVGSSLDYTTAKVRQVEKALKEFPEVETLYSTVNTGATVGKHRAAVLVGLVPFSARTRTPVTLADPIRKRLSAIPGIEIAILQSGLGGDESPVQLSILGDDRAILEKTAADLVEEMKNIPGLVDVTSSARDLTSILSIRLKREAASDLGIARSDLASALQPLVGGEDVSKWTDADGNSYDIVVRLPGERRSDTTALSELMVATGRTASNGAPLMVRLDQVADIDTVKAPAEIRRIDNHREVLVSANIAGRSLGEVTDELKNLTDARDLPEGYRIRFGGDAETMQETVGHMVTALVMAVIFIYIVLASQFGSFLQPLAIMASLPLSLVGVLVGLMVAGSTINMFSLIGFIMLMGLVTKNGILLVDFANRERKRGLPLNEALANAGIIRFRPIIMTTLAMIFGMIPLGMAVGGGGAQRAPMAHAVIGGLISSTLLTLIVVPTILSYIDSITRRLARFLPKAPDEAGEAGLADSPAQPSQAPH</sequence>
<protein>
    <submittedName>
        <fullName evidence="2">Acriflavine resistance protein B</fullName>
    </submittedName>
</protein>
<keyword evidence="3" id="KW-1185">Reference proteome</keyword>
<feature type="transmembrane region" description="Helical" evidence="1">
    <location>
        <begin position="859"/>
        <end position="877"/>
    </location>
</feature>
<dbReference type="Gene3D" id="3.30.70.1320">
    <property type="entry name" value="Multidrug efflux transporter AcrB pore domain like"/>
    <property type="match status" value="1"/>
</dbReference>
<feature type="transmembrane region" description="Helical" evidence="1">
    <location>
        <begin position="889"/>
        <end position="908"/>
    </location>
</feature>
<feature type="transmembrane region" description="Helical" evidence="1">
    <location>
        <begin position="389"/>
        <end position="410"/>
    </location>
</feature>
<feature type="transmembrane region" description="Helical" evidence="1">
    <location>
        <begin position="963"/>
        <end position="982"/>
    </location>
</feature>
<dbReference type="Gene3D" id="3.30.70.1440">
    <property type="entry name" value="Multidrug efflux transporter AcrB pore domain"/>
    <property type="match status" value="1"/>
</dbReference>
<dbReference type="InterPro" id="IPR027463">
    <property type="entry name" value="AcrB_DN_DC_subdom"/>
</dbReference>
<dbReference type="PANTHER" id="PTHR32063:SF0">
    <property type="entry name" value="SWARMING MOTILITY PROTEIN SWRC"/>
    <property type="match status" value="1"/>
</dbReference>
<dbReference type="SUPFAM" id="SSF82693">
    <property type="entry name" value="Multidrug efflux transporter AcrB pore domain, PN1, PN2, PC1 and PC2 subdomains"/>
    <property type="match status" value="3"/>
</dbReference>
<name>A0ABR5CRC8_9HYPH</name>
<feature type="transmembrane region" description="Helical" evidence="1">
    <location>
        <begin position="533"/>
        <end position="553"/>
    </location>
</feature>
<evidence type="ECO:0000313" key="2">
    <source>
        <dbReference type="EMBL" id="KJF67162.1"/>
    </source>
</evidence>
<dbReference type="Proteomes" id="UP000052068">
    <property type="component" value="Unassembled WGS sequence"/>
</dbReference>
<reference evidence="2 3" key="1">
    <citation type="submission" date="2015-03" db="EMBL/GenBank/DDBJ databases">
        <title>Draft Genome Sequences of Agrobacterium nepotum Strain 39/7T (= CFBP 7436T = LMG 26435T) and Agrobacterium sp. Strain KFB 330 (= CFBP 8308 = LMG 28674).</title>
        <authorList>
            <person name="Kuzmanovic N."/>
            <person name="Pulawska J."/>
            <person name="Obradovic A."/>
        </authorList>
    </citation>
    <scope>NUCLEOTIDE SEQUENCE [LARGE SCALE GENOMIC DNA]</scope>
    <source>
        <strain evidence="2 3">39/7</strain>
    </source>
</reference>
<gene>
    <name evidence="2" type="ORF">RS75_14170</name>
</gene>
<feature type="transmembrane region" description="Helical" evidence="1">
    <location>
        <begin position="334"/>
        <end position="353"/>
    </location>
</feature>
<evidence type="ECO:0000313" key="3">
    <source>
        <dbReference type="Proteomes" id="UP000052068"/>
    </source>
</evidence>
<evidence type="ECO:0000256" key="1">
    <source>
        <dbReference type="SAM" id="Phobius"/>
    </source>
</evidence>
<dbReference type="PANTHER" id="PTHR32063">
    <property type="match status" value="1"/>
</dbReference>
<comment type="caution">
    <text evidence="2">The sequence shown here is derived from an EMBL/GenBank/DDBJ whole genome shotgun (WGS) entry which is preliminary data.</text>
</comment>
<dbReference type="RefSeq" id="WP_045021473.1">
    <property type="nucleotide sequence ID" value="NZ_JWJH01000012.1"/>
</dbReference>
<dbReference type="Gene3D" id="3.30.70.1430">
    <property type="entry name" value="Multidrug efflux transporter AcrB pore domain"/>
    <property type="match status" value="2"/>
</dbReference>
<feature type="transmembrane region" description="Helical" evidence="1">
    <location>
        <begin position="431"/>
        <end position="451"/>
    </location>
</feature>
<dbReference type="PRINTS" id="PR00702">
    <property type="entry name" value="ACRIFLAVINRP"/>
</dbReference>
<proteinExistence type="predicted"/>
<dbReference type="Gene3D" id="1.20.1640.10">
    <property type="entry name" value="Multidrug efflux transporter AcrB transmembrane domain"/>
    <property type="match status" value="2"/>
</dbReference>
<feature type="transmembrane region" description="Helical" evidence="1">
    <location>
        <begin position="360"/>
        <end position="383"/>
    </location>
</feature>
<dbReference type="Gene3D" id="3.30.2090.10">
    <property type="entry name" value="Multidrug efflux transporter AcrB TolC docking domain, DN and DC subdomains"/>
    <property type="match status" value="2"/>
</dbReference>
<feature type="transmembrane region" description="Helical" evidence="1">
    <location>
        <begin position="463"/>
        <end position="481"/>
    </location>
</feature>
<feature type="transmembrane region" description="Helical" evidence="1">
    <location>
        <begin position="994"/>
        <end position="1017"/>
    </location>
</feature>
<keyword evidence="1" id="KW-1133">Transmembrane helix</keyword>
<organism evidence="2 3">
    <name type="scientific">Rhizobium nepotum 39/7</name>
    <dbReference type="NCBI Taxonomy" id="1368418"/>
    <lineage>
        <taxon>Bacteria</taxon>
        <taxon>Pseudomonadati</taxon>
        <taxon>Pseudomonadota</taxon>
        <taxon>Alphaproteobacteria</taxon>
        <taxon>Hyphomicrobiales</taxon>
        <taxon>Rhizobiaceae</taxon>
        <taxon>Rhizobium/Agrobacterium group</taxon>
        <taxon>Rhizobium</taxon>
    </lineage>
</organism>
<dbReference type="InterPro" id="IPR001036">
    <property type="entry name" value="Acrflvin-R"/>
</dbReference>
<keyword evidence="1" id="KW-0472">Membrane</keyword>